<organism evidence="7 8">
    <name type="scientific">Clavelina lepadiformis</name>
    <name type="common">Light-bulb sea squirt</name>
    <name type="synonym">Ascidia lepadiformis</name>
    <dbReference type="NCBI Taxonomy" id="159417"/>
    <lineage>
        <taxon>Eukaryota</taxon>
        <taxon>Metazoa</taxon>
        <taxon>Chordata</taxon>
        <taxon>Tunicata</taxon>
        <taxon>Ascidiacea</taxon>
        <taxon>Aplousobranchia</taxon>
        <taxon>Clavelinidae</taxon>
        <taxon>Clavelina</taxon>
    </lineage>
</organism>
<dbReference type="PANTHER" id="PTHR24300">
    <property type="entry name" value="CYTOCHROME P450 508A4-RELATED"/>
    <property type="match status" value="1"/>
</dbReference>
<dbReference type="PANTHER" id="PTHR24300:SF397">
    <property type="entry name" value="CYTOCHROME P450 2U1"/>
    <property type="match status" value="1"/>
</dbReference>
<comment type="caution">
    <text evidence="7">The sequence shown here is derived from an EMBL/GenBank/DDBJ whole genome shotgun (WGS) entry which is preliminary data.</text>
</comment>
<dbReference type="InterPro" id="IPR017972">
    <property type="entry name" value="Cyt_P450_CS"/>
</dbReference>
<gene>
    <name evidence="7" type="ORF">CVLEPA_LOCUS29144</name>
</gene>
<accession>A0ABP0H0D3</accession>
<evidence type="ECO:0000313" key="8">
    <source>
        <dbReference type="Proteomes" id="UP001642483"/>
    </source>
</evidence>
<evidence type="ECO:0000256" key="2">
    <source>
        <dbReference type="ARBA" id="ARBA00010617"/>
    </source>
</evidence>
<sequence length="500" mass="58322">MNQSLKQQLHRMFDFTFAALFLVTFVGVYYWYRRPKNFPPGPRGIPFLGVIPLFGKWPERQCNEWKKKYGPVFSMRVLGREEWIVLNDFESINQCLVKQSNKFSGRPFFEALQTLIHGKGLSFLDYGPLWKSQRKFGQKIIRGIGLERKGVDSCVNDEVPFLLESLRATDGKAFDILGILPKSSCNVLCSVFMGKRYEYDDDTLCTLVRLFSDVFHSSFDNFSLQLFIFAPKLMYIYPFSQSYKKLKKLFEDYAEILNRVIAEHEETFDKEHPRDFIDAFLKNMKEGSDKNFHIEQLHMYIRDIFEGGIETTTNTLNWSLICLLHYPEIQTKLREEIREIVGQSGSVKMSHKDDMPYTNAFIEENLRFLTSAPLGFQHKTNQDAEINGYIIPKGTTVTPNIWAVQNDPKYFDEPEKFKPERFIDEKGNFIKSEHVIPFSVGARRCMGEHLARMEVFIFLVSMIQRFEILPDPESKIPVLNDGINGPTFVPYSYKLIFQEI</sequence>
<keyword evidence="3 5" id="KW-0479">Metal-binding</keyword>
<keyword evidence="6" id="KW-0472">Membrane</keyword>
<dbReference type="InterPro" id="IPR050182">
    <property type="entry name" value="Cytochrome_P450_fam2"/>
</dbReference>
<dbReference type="Gene3D" id="1.10.630.10">
    <property type="entry name" value="Cytochrome P450"/>
    <property type="match status" value="1"/>
</dbReference>
<evidence type="ECO:0000256" key="5">
    <source>
        <dbReference type="RuleBase" id="RU000461"/>
    </source>
</evidence>
<feature type="transmembrane region" description="Helical" evidence="6">
    <location>
        <begin position="12"/>
        <end position="32"/>
    </location>
</feature>
<evidence type="ECO:0008006" key="9">
    <source>
        <dbReference type="Google" id="ProtNLM"/>
    </source>
</evidence>
<dbReference type="PRINTS" id="PR00463">
    <property type="entry name" value="EP450I"/>
</dbReference>
<reference evidence="7 8" key="1">
    <citation type="submission" date="2024-02" db="EMBL/GenBank/DDBJ databases">
        <authorList>
            <person name="Daric V."/>
            <person name="Darras S."/>
        </authorList>
    </citation>
    <scope>NUCLEOTIDE SEQUENCE [LARGE SCALE GENOMIC DNA]</scope>
</reference>
<proteinExistence type="inferred from homology"/>
<dbReference type="InterPro" id="IPR002401">
    <property type="entry name" value="Cyt_P450_E_grp-I"/>
</dbReference>
<dbReference type="SUPFAM" id="SSF48264">
    <property type="entry name" value="Cytochrome P450"/>
    <property type="match status" value="1"/>
</dbReference>
<comment type="similarity">
    <text evidence="2 5">Belongs to the cytochrome P450 family.</text>
</comment>
<keyword evidence="5" id="KW-0503">Monooxygenase</keyword>
<keyword evidence="6" id="KW-0812">Transmembrane</keyword>
<evidence type="ECO:0000256" key="1">
    <source>
        <dbReference type="ARBA" id="ARBA00001971"/>
    </source>
</evidence>
<protein>
    <recommendedName>
        <fullName evidence="9">Cytochrome P450</fullName>
    </recommendedName>
</protein>
<dbReference type="InterPro" id="IPR036396">
    <property type="entry name" value="Cyt_P450_sf"/>
</dbReference>
<dbReference type="InterPro" id="IPR001128">
    <property type="entry name" value="Cyt_P450"/>
</dbReference>
<keyword evidence="5" id="KW-0560">Oxidoreductase</keyword>
<keyword evidence="6" id="KW-1133">Transmembrane helix</keyword>
<evidence type="ECO:0000313" key="7">
    <source>
        <dbReference type="EMBL" id="CAK8695940.1"/>
    </source>
</evidence>
<dbReference type="PROSITE" id="PS00086">
    <property type="entry name" value="CYTOCHROME_P450"/>
    <property type="match status" value="1"/>
</dbReference>
<dbReference type="Proteomes" id="UP001642483">
    <property type="component" value="Unassembled WGS sequence"/>
</dbReference>
<keyword evidence="8" id="KW-1185">Reference proteome</keyword>
<dbReference type="EMBL" id="CAWYQH010000152">
    <property type="protein sequence ID" value="CAK8695940.1"/>
    <property type="molecule type" value="Genomic_DNA"/>
</dbReference>
<evidence type="ECO:0000256" key="6">
    <source>
        <dbReference type="SAM" id="Phobius"/>
    </source>
</evidence>
<name>A0ABP0H0D3_CLALP</name>
<dbReference type="Pfam" id="PF00067">
    <property type="entry name" value="p450"/>
    <property type="match status" value="1"/>
</dbReference>
<evidence type="ECO:0000256" key="3">
    <source>
        <dbReference type="ARBA" id="ARBA00022723"/>
    </source>
</evidence>
<keyword evidence="5" id="KW-0349">Heme</keyword>
<keyword evidence="4 5" id="KW-0408">Iron</keyword>
<evidence type="ECO:0000256" key="4">
    <source>
        <dbReference type="ARBA" id="ARBA00023004"/>
    </source>
</evidence>
<comment type="cofactor">
    <cofactor evidence="1">
        <name>heme</name>
        <dbReference type="ChEBI" id="CHEBI:30413"/>
    </cofactor>
</comment>
<dbReference type="PRINTS" id="PR00385">
    <property type="entry name" value="P450"/>
</dbReference>